<evidence type="ECO:0000313" key="3">
    <source>
        <dbReference type="Proteomes" id="UP000192940"/>
    </source>
</evidence>
<name>A0A1X7GLS8_9BACL</name>
<accession>A0A1X7GLS8</accession>
<proteinExistence type="predicted"/>
<feature type="transmembrane region" description="Helical" evidence="1">
    <location>
        <begin position="37"/>
        <end position="55"/>
    </location>
</feature>
<dbReference type="STRING" id="1313296.SAMN05661091_0765"/>
<keyword evidence="1" id="KW-0812">Transmembrane</keyword>
<evidence type="ECO:0000313" key="2">
    <source>
        <dbReference type="EMBL" id="SMF71602.1"/>
    </source>
</evidence>
<dbReference type="AlphaFoldDB" id="A0A1X7GLS8"/>
<keyword evidence="1" id="KW-0472">Membrane</keyword>
<keyword evidence="1" id="KW-1133">Transmembrane helix</keyword>
<feature type="transmembrane region" description="Helical" evidence="1">
    <location>
        <begin position="12"/>
        <end position="30"/>
    </location>
</feature>
<dbReference type="EMBL" id="LT840184">
    <property type="protein sequence ID" value="SMF71602.1"/>
    <property type="molecule type" value="Genomic_DNA"/>
</dbReference>
<organism evidence="2 3">
    <name type="scientific">Paenibacillus uliginis N3/975</name>
    <dbReference type="NCBI Taxonomy" id="1313296"/>
    <lineage>
        <taxon>Bacteria</taxon>
        <taxon>Bacillati</taxon>
        <taxon>Bacillota</taxon>
        <taxon>Bacilli</taxon>
        <taxon>Bacillales</taxon>
        <taxon>Paenibacillaceae</taxon>
        <taxon>Paenibacillus</taxon>
    </lineage>
</organism>
<sequence>MDTQVWLEFLKQNWLVIAIALIVLIIVINLVKTVIKWALVILIIGGLLIYSGISLDQISEVVTTVTNETVDTVKTEAMNMMMKEAKEAKYTSNGDGTFTVKAPNLELKGSSGSKEVEVSFRGVSVGKWDINETIQEFIGQAKKN</sequence>
<reference evidence="3" key="1">
    <citation type="submission" date="2017-04" db="EMBL/GenBank/DDBJ databases">
        <authorList>
            <person name="Varghese N."/>
            <person name="Submissions S."/>
        </authorList>
    </citation>
    <scope>NUCLEOTIDE SEQUENCE [LARGE SCALE GENOMIC DNA]</scope>
    <source>
        <strain evidence="3">N3/975</strain>
    </source>
</reference>
<evidence type="ECO:0000256" key="1">
    <source>
        <dbReference type="SAM" id="Phobius"/>
    </source>
</evidence>
<dbReference type="RefSeq" id="WP_208917825.1">
    <property type="nucleotide sequence ID" value="NZ_LT840184.1"/>
</dbReference>
<keyword evidence="3" id="KW-1185">Reference proteome</keyword>
<dbReference type="Proteomes" id="UP000192940">
    <property type="component" value="Chromosome I"/>
</dbReference>
<protein>
    <submittedName>
        <fullName evidence="2">Uncharacterized protein</fullName>
    </submittedName>
</protein>
<gene>
    <name evidence="2" type="ORF">SAMN05661091_0765</name>
</gene>